<dbReference type="Pfam" id="PF09073">
    <property type="entry name" value="BUD22"/>
    <property type="match status" value="1"/>
</dbReference>
<dbReference type="EMBL" id="JAACJO010000003">
    <property type="protein sequence ID" value="KAF5360473.1"/>
    <property type="molecule type" value="Genomic_DNA"/>
</dbReference>
<organism evidence="4 5">
    <name type="scientific">Leucocoprinus leucothites</name>
    <dbReference type="NCBI Taxonomy" id="201217"/>
    <lineage>
        <taxon>Eukaryota</taxon>
        <taxon>Fungi</taxon>
        <taxon>Dikarya</taxon>
        <taxon>Basidiomycota</taxon>
        <taxon>Agaricomycotina</taxon>
        <taxon>Agaricomycetes</taxon>
        <taxon>Agaricomycetidae</taxon>
        <taxon>Agaricales</taxon>
        <taxon>Agaricineae</taxon>
        <taxon>Agaricaceae</taxon>
        <taxon>Leucocoprinus</taxon>
    </lineage>
</organism>
<dbReference type="GO" id="GO:0005634">
    <property type="term" value="C:nucleus"/>
    <property type="evidence" value="ECO:0007669"/>
    <property type="project" value="TreeGrafter"/>
</dbReference>
<evidence type="ECO:0000313" key="5">
    <source>
        <dbReference type="Proteomes" id="UP000559027"/>
    </source>
</evidence>
<dbReference type="GO" id="GO:0030490">
    <property type="term" value="P:maturation of SSU-rRNA"/>
    <property type="evidence" value="ECO:0007669"/>
    <property type="project" value="TreeGrafter"/>
</dbReference>
<reference evidence="4 5" key="1">
    <citation type="journal article" date="2020" name="ISME J.">
        <title>Uncovering the hidden diversity of litter-decomposition mechanisms in mushroom-forming fungi.</title>
        <authorList>
            <person name="Floudas D."/>
            <person name="Bentzer J."/>
            <person name="Ahren D."/>
            <person name="Johansson T."/>
            <person name="Persson P."/>
            <person name="Tunlid A."/>
        </authorList>
    </citation>
    <scope>NUCLEOTIDE SEQUENCE [LARGE SCALE GENOMIC DNA]</scope>
    <source>
        <strain evidence="4 5">CBS 146.42</strain>
    </source>
</reference>
<protein>
    <recommendedName>
        <fullName evidence="3">Bud22 domain-containing protein</fullName>
    </recommendedName>
</protein>
<feature type="compositionally biased region" description="Basic and acidic residues" evidence="2">
    <location>
        <begin position="331"/>
        <end position="347"/>
    </location>
</feature>
<keyword evidence="1" id="KW-0175">Coiled coil</keyword>
<feature type="compositionally biased region" description="Polar residues" evidence="2">
    <location>
        <begin position="399"/>
        <end position="410"/>
    </location>
</feature>
<evidence type="ECO:0000259" key="3">
    <source>
        <dbReference type="Pfam" id="PF09073"/>
    </source>
</evidence>
<name>A0A8H5LKI9_9AGAR</name>
<feature type="compositionally biased region" description="Polar residues" evidence="2">
    <location>
        <begin position="368"/>
        <end position="383"/>
    </location>
</feature>
<sequence length="416" mass="46809">MTLSSLFTYFPQHHGLKEVRKAAKKAKAFETQKLVKKLKDLRFGIFPRQKYEYTHGITRKRGEKATDIAEHEAQLDVLKSIDHEKFANTATKTKIMKDKLLSKHEQVQISLSQELGDKILSTSPKERPAAKVHSRLLSSKILATEILSLCEDLRQLLGHQPKKSRREDDAGDQPEASRIAKILVSQKGKTMTNIHAGAEFEVSPDEEERIIDGTGWESGTVDEEEEPNADNWDSGISSGNKEPEDSESENDIKSGRHMKLTQAVAKQPSSATSTFLPSLSVGFIRGSDESDWSDAEAKLADSGQKKNRRGQRARRAIWEKKYGRNANHKKKELEAQNKLRESADKNKQKGVHRSFQRPPRLNIATDGGKQSPNSEPRPSQPINQPLHPSWEAKRKLKEQQSAGIRLSQGTKIKFSD</sequence>
<dbReference type="PANTHER" id="PTHR23325">
    <property type="entry name" value="SERUM RESPONSE FACTOR-BINDING"/>
    <property type="match status" value="1"/>
</dbReference>
<dbReference type="PANTHER" id="PTHR23325:SF1">
    <property type="entry name" value="SERUM RESPONSE FACTOR-BINDING PROTEIN 1"/>
    <property type="match status" value="1"/>
</dbReference>
<accession>A0A8H5LKI9</accession>
<dbReference type="GO" id="GO:0030686">
    <property type="term" value="C:90S preribosome"/>
    <property type="evidence" value="ECO:0007669"/>
    <property type="project" value="TreeGrafter"/>
</dbReference>
<feature type="region of interest" description="Disordered" evidence="2">
    <location>
        <begin position="213"/>
        <end position="416"/>
    </location>
</feature>
<feature type="compositionally biased region" description="Polar residues" evidence="2">
    <location>
        <begin position="267"/>
        <end position="277"/>
    </location>
</feature>
<evidence type="ECO:0000256" key="1">
    <source>
        <dbReference type="ARBA" id="ARBA00023054"/>
    </source>
</evidence>
<dbReference type="OrthoDB" id="3364872at2759"/>
<dbReference type="InterPro" id="IPR037393">
    <property type="entry name" value="Bud22/SRFB1"/>
</dbReference>
<dbReference type="Proteomes" id="UP000559027">
    <property type="component" value="Unassembled WGS sequence"/>
</dbReference>
<keyword evidence="5" id="KW-1185">Reference proteome</keyword>
<gene>
    <name evidence="4" type="ORF">D9756_004723</name>
</gene>
<feature type="compositionally biased region" description="Basic residues" evidence="2">
    <location>
        <begin position="305"/>
        <end position="315"/>
    </location>
</feature>
<proteinExistence type="predicted"/>
<dbReference type="AlphaFoldDB" id="A0A8H5LKI9"/>
<comment type="caution">
    <text evidence="4">The sequence shown here is derived from an EMBL/GenBank/DDBJ whole genome shotgun (WGS) entry which is preliminary data.</text>
</comment>
<evidence type="ECO:0000313" key="4">
    <source>
        <dbReference type="EMBL" id="KAF5360473.1"/>
    </source>
</evidence>
<dbReference type="InterPro" id="IPR015158">
    <property type="entry name" value="Bud22_dom"/>
</dbReference>
<evidence type="ECO:0000256" key="2">
    <source>
        <dbReference type="SAM" id="MobiDB-lite"/>
    </source>
</evidence>
<feature type="domain" description="Bud22" evidence="3">
    <location>
        <begin position="13"/>
        <end position="414"/>
    </location>
</feature>